<evidence type="ECO:0000313" key="4">
    <source>
        <dbReference type="EMBL" id="MBB6166781.1"/>
    </source>
</evidence>
<dbReference type="PROSITE" id="PS51724">
    <property type="entry name" value="SPOR"/>
    <property type="match status" value="1"/>
</dbReference>
<feature type="compositionally biased region" description="Gly residues" evidence="1">
    <location>
        <begin position="38"/>
        <end position="47"/>
    </location>
</feature>
<dbReference type="GO" id="GO:0051301">
    <property type="term" value="P:cell division"/>
    <property type="evidence" value="ECO:0007669"/>
    <property type="project" value="UniProtKB-KW"/>
</dbReference>
<evidence type="ECO:0000256" key="1">
    <source>
        <dbReference type="SAM" id="MobiDB-lite"/>
    </source>
</evidence>
<dbReference type="InterPro" id="IPR036680">
    <property type="entry name" value="SPOR-like_sf"/>
</dbReference>
<accession>A0A841K2R0</accession>
<keyword evidence="2" id="KW-0472">Membrane</keyword>
<reference evidence="4 5" key="1">
    <citation type="submission" date="2020-08" db="EMBL/GenBank/DDBJ databases">
        <title>Genomic Encyclopedia of Type Strains, Phase IV (KMG-IV): sequencing the most valuable type-strain genomes for metagenomic binning, comparative biology and taxonomic classification.</title>
        <authorList>
            <person name="Goeker M."/>
        </authorList>
    </citation>
    <scope>NUCLEOTIDE SEQUENCE [LARGE SCALE GENOMIC DNA]</scope>
    <source>
        <strain evidence="4 5">DSM 101465</strain>
    </source>
</reference>
<keyword evidence="4" id="KW-0131">Cell cycle</keyword>
<comment type="caution">
    <text evidence="4">The sequence shown here is derived from an EMBL/GenBank/DDBJ whole genome shotgun (WGS) entry which is preliminary data.</text>
</comment>
<dbReference type="EMBL" id="JACHEH010000001">
    <property type="protein sequence ID" value="MBB6166781.1"/>
    <property type="molecule type" value="Genomic_DNA"/>
</dbReference>
<dbReference type="RefSeq" id="WP_183331695.1">
    <property type="nucleotide sequence ID" value="NZ_BMHX01000001.1"/>
</dbReference>
<keyword evidence="5" id="KW-1185">Reference proteome</keyword>
<organism evidence="4 5">
    <name type="scientific">Chelatococcus composti</name>
    <dbReference type="NCBI Taxonomy" id="1743235"/>
    <lineage>
        <taxon>Bacteria</taxon>
        <taxon>Pseudomonadati</taxon>
        <taxon>Pseudomonadota</taxon>
        <taxon>Alphaproteobacteria</taxon>
        <taxon>Hyphomicrobiales</taxon>
        <taxon>Chelatococcaceae</taxon>
        <taxon>Chelatococcus</taxon>
    </lineage>
</organism>
<feature type="transmembrane region" description="Helical" evidence="2">
    <location>
        <begin position="208"/>
        <end position="228"/>
    </location>
</feature>
<keyword evidence="2" id="KW-0812">Transmembrane</keyword>
<keyword evidence="4" id="KW-0132">Cell division</keyword>
<gene>
    <name evidence="4" type="ORF">HNQ73_000389</name>
</gene>
<dbReference type="Gene3D" id="3.30.70.1070">
    <property type="entry name" value="Sporulation related repeat"/>
    <property type="match status" value="1"/>
</dbReference>
<protein>
    <submittedName>
        <fullName evidence="4">Cell division septation protein DedD</fullName>
    </submittedName>
</protein>
<feature type="compositionally biased region" description="Low complexity" evidence="1">
    <location>
        <begin position="390"/>
        <end position="444"/>
    </location>
</feature>
<dbReference type="GO" id="GO:0042834">
    <property type="term" value="F:peptidoglycan binding"/>
    <property type="evidence" value="ECO:0007669"/>
    <property type="project" value="InterPro"/>
</dbReference>
<evidence type="ECO:0000313" key="5">
    <source>
        <dbReference type="Proteomes" id="UP000588017"/>
    </source>
</evidence>
<dbReference type="SUPFAM" id="SSF110997">
    <property type="entry name" value="Sporulation related repeat"/>
    <property type="match status" value="1"/>
</dbReference>
<feature type="region of interest" description="Disordered" evidence="1">
    <location>
        <begin position="298"/>
        <end position="449"/>
    </location>
</feature>
<dbReference type="Proteomes" id="UP000588017">
    <property type="component" value="Unassembled WGS sequence"/>
</dbReference>
<feature type="compositionally biased region" description="Low complexity" evidence="1">
    <location>
        <begin position="351"/>
        <end position="382"/>
    </location>
</feature>
<dbReference type="Pfam" id="PF05036">
    <property type="entry name" value="SPOR"/>
    <property type="match status" value="1"/>
</dbReference>
<evidence type="ECO:0000256" key="2">
    <source>
        <dbReference type="SAM" id="Phobius"/>
    </source>
</evidence>
<sequence length="529" mass="55959">MNETAKSRFLLDLDDLERQLRQPSEDERSFGPAPGSGAAPGFGGGQGSRVDDPLAELARIVGQEDPFRDLFNAPPRPAAPPRMEPAFDFGDVPLRGAQQDFSRADGRAPDPFEAAFEKALLGDDPLPAAGNATRRSDDDFRPDDWDALAGRRAAEPELADDVEYPLAPVSAYDPRSFDLDQDYVDESRGDDEGVDEEVEPARRSRKGLIAVASVFAMAVAGVALALNYTGRDEAEGEPPLIKAAAEPVKVAPQNPGGVDIPNQNKQIYEGSNAARKPADANVVRQSEQPVDVNALLRANAARASQGQPNPDDVRLTLPEGLEPPSQTIPGLGEPRRVKTVAVRPDGSVIDAGQPVPAEAPAGAQQPAPQPEPATETAAAAATPSPPEPAPQMAAEPPRQPAQRSAPLSIVPQASQAQPRPAPAQPARVAAADPVVPAPDTRPAVGTAPRGGDFAVQLAARPTEASARESFAQLQRRYADLSAYQPIIRKAQVGERTVYRLRVGPMSREEATNLCSSLQAQGGDCFVARN</sequence>
<feature type="compositionally biased region" description="Basic and acidic residues" evidence="1">
    <location>
        <begin position="134"/>
        <end position="144"/>
    </location>
</feature>
<feature type="region of interest" description="Disordered" evidence="1">
    <location>
        <begin position="1"/>
        <end position="202"/>
    </location>
</feature>
<keyword evidence="2" id="KW-1133">Transmembrane helix</keyword>
<dbReference type="AlphaFoldDB" id="A0A841K2R0"/>
<feature type="compositionally biased region" description="Basic and acidic residues" evidence="1">
    <location>
        <begin position="1"/>
        <end position="29"/>
    </location>
</feature>
<feature type="compositionally biased region" description="Pro residues" evidence="1">
    <location>
        <begin position="74"/>
        <end position="83"/>
    </location>
</feature>
<feature type="domain" description="SPOR" evidence="3">
    <location>
        <begin position="447"/>
        <end position="529"/>
    </location>
</feature>
<proteinExistence type="predicted"/>
<dbReference type="InterPro" id="IPR007730">
    <property type="entry name" value="SPOR-like_dom"/>
</dbReference>
<evidence type="ECO:0000259" key="3">
    <source>
        <dbReference type="PROSITE" id="PS51724"/>
    </source>
</evidence>
<name>A0A841K2R0_9HYPH</name>